<organism evidence="2 3">
    <name type="scientific">Flavobacterium fluvii</name>
    <dbReference type="NCBI Taxonomy" id="468056"/>
    <lineage>
        <taxon>Bacteria</taxon>
        <taxon>Pseudomonadati</taxon>
        <taxon>Bacteroidota</taxon>
        <taxon>Flavobacteriia</taxon>
        <taxon>Flavobacteriales</taxon>
        <taxon>Flavobacteriaceae</taxon>
        <taxon>Flavobacterium</taxon>
    </lineage>
</organism>
<feature type="transmembrane region" description="Helical" evidence="1">
    <location>
        <begin position="161"/>
        <end position="185"/>
    </location>
</feature>
<dbReference type="STRING" id="468056.SAMN05443549_10979"/>
<evidence type="ECO:0000313" key="2">
    <source>
        <dbReference type="EMBL" id="SHG97247.1"/>
    </source>
</evidence>
<keyword evidence="1" id="KW-0472">Membrane</keyword>
<evidence type="ECO:0000256" key="1">
    <source>
        <dbReference type="SAM" id="Phobius"/>
    </source>
</evidence>
<sequence>MQVSGYQLKNKVCMKEEFITFEKFNDQNSAKELGELIAEQNIEFLLEDNSLSFDPTFANNGFEKEYCIKLKKSDFEKANKILADKSETEINDIDKDYYLLSFSEDELIDVISKSDEWNKFDVSLAKKLLKEKGKEITPEEIEVIKQQRILELSKPEEGQKIYIILGYLSAFLGGLLGIFIGWHLLTYKKTLPNGSRIYAYSENDRKQGNRILIIGGIFLVFWIIIRILT</sequence>
<dbReference type="EMBL" id="FQWB01000009">
    <property type="protein sequence ID" value="SHG97247.1"/>
    <property type="molecule type" value="Genomic_DNA"/>
</dbReference>
<evidence type="ECO:0000313" key="3">
    <source>
        <dbReference type="Proteomes" id="UP000184516"/>
    </source>
</evidence>
<gene>
    <name evidence="2" type="ORF">SAMN05443549_10979</name>
</gene>
<name>A0A1M5P6D7_9FLAO</name>
<dbReference type="AlphaFoldDB" id="A0A1M5P6D7"/>
<keyword evidence="1" id="KW-1133">Transmembrane helix</keyword>
<reference evidence="3" key="1">
    <citation type="submission" date="2016-11" db="EMBL/GenBank/DDBJ databases">
        <authorList>
            <person name="Varghese N."/>
            <person name="Submissions S."/>
        </authorList>
    </citation>
    <scope>NUCLEOTIDE SEQUENCE [LARGE SCALE GENOMIC DNA]</scope>
    <source>
        <strain evidence="3">DSM 19978</strain>
    </source>
</reference>
<keyword evidence="1" id="KW-0812">Transmembrane</keyword>
<dbReference type="Proteomes" id="UP000184516">
    <property type="component" value="Unassembled WGS sequence"/>
</dbReference>
<accession>A0A1M5P6D7</accession>
<protein>
    <submittedName>
        <fullName evidence="2">Uncharacterized protein</fullName>
    </submittedName>
</protein>
<proteinExistence type="predicted"/>
<keyword evidence="3" id="KW-1185">Reference proteome</keyword>
<feature type="transmembrane region" description="Helical" evidence="1">
    <location>
        <begin position="211"/>
        <end position="228"/>
    </location>
</feature>